<dbReference type="Proteomes" id="UP000742631">
    <property type="component" value="Unassembled WGS sequence"/>
</dbReference>
<dbReference type="Gene3D" id="3.30.160.170">
    <property type="entry name" value="FlaG-like"/>
    <property type="match status" value="1"/>
</dbReference>
<name>A0A921E272_9HYPH</name>
<dbReference type="InterPro" id="IPR035924">
    <property type="entry name" value="FlaG-like_sf"/>
</dbReference>
<proteinExistence type="predicted"/>
<evidence type="ECO:0000313" key="3">
    <source>
        <dbReference type="Proteomes" id="UP000742631"/>
    </source>
</evidence>
<keyword evidence="2" id="KW-0969">Cilium</keyword>
<dbReference type="InterPro" id="IPR005186">
    <property type="entry name" value="FlaG"/>
</dbReference>
<dbReference type="AlphaFoldDB" id="A0A921E272"/>
<feature type="region of interest" description="Disordered" evidence="1">
    <location>
        <begin position="1"/>
        <end position="44"/>
    </location>
</feature>
<sequence>MDPIRPAASISPVSTSPILPLRPVTDGTRSDTQTSRTLDPAVSLDVKPEAAEAKLPDSERRAYVRDADSQSLVFRVTDSQTGEVVMQIPDEIVLKARVYAREAYVPTGERVAKTA</sequence>
<keyword evidence="2" id="KW-0966">Cell projection</keyword>
<gene>
    <name evidence="2" type="ORF">K8W01_05305</name>
</gene>
<evidence type="ECO:0000256" key="1">
    <source>
        <dbReference type="SAM" id="MobiDB-lite"/>
    </source>
</evidence>
<dbReference type="Pfam" id="PF03646">
    <property type="entry name" value="FlaG"/>
    <property type="match status" value="1"/>
</dbReference>
<keyword evidence="2" id="KW-0282">Flagellum</keyword>
<comment type="caution">
    <text evidence="2">The sequence shown here is derived from an EMBL/GenBank/DDBJ whole genome shotgun (WGS) entry which is preliminary data.</text>
</comment>
<dbReference type="SUPFAM" id="SSF160214">
    <property type="entry name" value="FlaG-like"/>
    <property type="match status" value="1"/>
</dbReference>
<accession>A0A921E272</accession>
<evidence type="ECO:0000313" key="2">
    <source>
        <dbReference type="EMBL" id="HJE23057.1"/>
    </source>
</evidence>
<organism evidence="2 3">
    <name type="scientific">Methylorubrum populi</name>
    <dbReference type="NCBI Taxonomy" id="223967"/>
    <lineage>
        <taxon>Bacteria</taxon>
        <taxon>Pseudomonadati</taxon>
        <taxon>Pseudomonadota</taxon>
        <taxon>Alphaproteobacteria</taxon>
        <taxon>Hyphomicrobiales</taxon>
        <taxon>Methylobacteriaceae</taxon>
        <taxon>Methylorubrum</taxon>
    </lineage>
</organism>
<protein>
    <submittedName>
        <fullName evidence="2">Flagellar protein FlaG</fullName>
    </submittedName>
</protein>
<reference evidence="2" key="1">
    <citation type="journal article" date="2021" name="PeerJ">
        <title>Extensive microbial diversity within the chicken gut microbiome revealed by metagenomics and culture.</title>
        <authorList>
            <person name="Gilroy R."/>
            <person name="Ravi A."/>
            <person name="Getino M."/>
            <person name="Pursley I."/>
            <person name="Horton D.L."/>
            <person name="Alikhan N.F."/>
            <person name="Baker D."/>
            <person name="Gharbi K."/>
            <person name="Hall N."/>
            <person name="Watson M."/>
            <person name="Adriaenssens E.M."/>
            <person name="Foster-Nyarko E."/>
            <person name="Jarju S."/>
            <person name="Secka A."/>
            <person name="Antonio M."/>
            <person name="Oren A."/>
            <person name="Chaudhuri R.R."/>
            <person name="La Ragione R."/>
            <person name="Hildebrand F."/>
            <person name="Pallen M.J."/>
        </authorList>
    </citation>
    <scope>NUCLEOTIDE SEQUENCE</scope>
    <source>
        <strain evidence="2">316</strain>
    </source>
</reference>
<reference evidence="2" key="2">
    <citation type="submission" date="2021-09" db="EMBL/GenBank/DDBJ databases">
        <authorList>
            <person name="Gilroy R."/>
        </authorList>
    </citation>
    <scope>NUCLEOTIDE SEQUENCE</scope>
    <source>
        <strain evidence="2">316</strain>
    </source>
</reference>
<dbReference type="EMBL" id="DYYG01000013">
    <property type="protein sequence ID" value="HJE23057.1"/>
    <property type="molecule type" value="Genomic_DNA"/>
</dbReference>